<evidence type="ECO:0000313" key="5">
    <source>
        <dbReference type="EMBL" id="EFW91174.1"/>
    </source>
</evidence>
<dbReference type="EMBL" id="AEMG01000016">
    <property type="protein sequence ID" value="EFW91174.1"/>
    <property type="molecule type" value="Genomic_DNA"/>
</dbReference>
<dbReference type="Pfam" id="PF01522">
    <property type="entry name" value="Polysacc_deac_1"/>
    <property type="match status" value="1"/>
</dbReference>
<accession>E7QW40</accession>
<dbReference type="GO" id="GO:0016810">
    <property type="term" value="F:hydrolase activity, acting on carbon-nitrogen (but not peptide) bonds"/>
    <property type="evidence" value="ECO:0007669"/>
    <property type="project" value="InterPro"/>
</dbReference>
<feature type="compositionally biased region" description="Gly residues" evidence="3">
    <location>
        <begin position="44"/>
        <end position="54"/>
    </location>
</feature>
<dbReference type="InterPro" id="IPR002509">
    <property type="entry name" value="NODB_dom"/>
</dbReference>
<reference evidence="6" key="2">
    <citation type="submission" date="2016-11" db="EMBL/GenBank/DDBJ databases">
        <authorList>
            <person name="Jaros S."/>
            <person name="Januszkiewicz K."/>
            <person name="Wedrychowicz H."/>
        </authorList>
    </citation>
    <scope>NUCLEOTIDE SEQUENCE [LARGE SCALE GENOMIC DNA]</scope>
    <source>
        <strain evidence="6">DX253</strain>
    </source>
</reference>
<protein>
    <submittedName>
        <fullName evidence="6">Peptidoglycan/xylan/chitin deacetylase, PgdA/CDA1 family</fullName>
    </submittedName>
</protein>
<dbReference type="Proteomes" id="UP000184203">
    <property type="component" value="Unassembled WGS sequence"/>
</dbReference>
<gene>
    <name evidence="6" type="ORF">SAMN05444342_4374</name>
    <name evidence="5" type="ORF">ZOD2009_15141</name>
</gene>
<comment type="subcellular location">
    <subcellularLocation>
        <location evidence="1">Secreted</location>
    </subcellularLocation>
</comment>
<organism evidence="5 7">
    <name type="scientific">Haladaptatus paucihalophilus DX253</name>
    <dbReference type="NCBI Taxonomy" id="797209"/>
    <lineage>
        <taxon>Archaea</taxon>
        <taxon>Methanobacteriati</taxon>
        <taxon>Methanobacteriota</taxon>
        <taxon>Stenosarchaea group</taxon>
        <taxon>Halobacteria</taxon>
        <taxon>Halobacteriales</taxon>
        <taxon>Haladaptataceae</taxon>
        <taxon>Haladaptatus</taxon>
    </lineage>
</organism>
<dbReference type="OrthoDB" id="248140at2157"/>
<dbReference type="GO" id="GO:0005576">
    <property type="term" value="C:extracellular region"/>
    <property type="evidence" value="ECO:0007669"/>
    <property type="project" value="UniProtKB-SubCell"/>
</dbReference>
<dbReference type="GO" id="GO:0005975">
    <property type="term" value="P:carbohydrate metabolic process"/>
    <property type="evidence" value="ECO:0007669"/>
    <property type="project" value="InterPro"/>
</dbReference>
<keyword evidence="8" id="KW-1185">Reference proteome</keyword>
<evidence type="ECO:0000313" key="6">
    <source>
        <dbReference type="EMBL" id="SHL66806.1"/>
    </source>
</evidence>
<evidence type="ECO:0000313" key="7">
    <source>
        <dbReference type="Proteomes" id="UP000003751"/>
    </source>
</evidence>
<dbReference type="EMBL" id="FRAN01000010">
    <property type="protein sequence ID" value="SHL66806.1"/>
    <property type="molecule type" value="Genomic_DNA"/>
</dbReference>
<dbReference type="SUPFAM" id="SSF88713">
    <property type="entry name" value="Glycoside hydrolase/deacetylase"/>
    <property type="match status" value="1"/>
</dbReference>
<dbReference type="PANTHER" id="PTHR34216:SF3">
    <property type="entry name" value="POLY-BETA-1,6-N-ACETYL-D-GLUCOSAMINE N-DEACETYLASE"/>
    <property type="match status" value="1"/>
</dbReference>
<dbReference type="Gene3D" id="3.20.20.370">
    <property type="entry name" value="Glycoside hydrolase/deacetylase"/>
    <property type="match status" value="1"/>
</dbReference>
<evidence type="ECO:0000259" key="4">
    <source>
        <dbReference type="Pfam" id="PF01522"/>
    </source>
</evidence>
<dbReference type="Gene3D" id="2.60.120.260">
    <property type="entry name" value="Galactose-binding domain-like"/>
    <property type="match status" value="1"/>
</dbReference>
<evidence type="ECO:0000256" key="2">
    <source>
        <dbReference type="ARBA" id="ARBA00022729"/>
    </source>
</evidence>
<dbReference type="PROSITE" id="PS51257">
    <property type="entry name" value="PROKAR_LIPOPROTEIN"/>
    <property type="match status" value="1"/>
</dbReference>
<dbReference type="PANTHER" id="PTHR34216">
    <property type="match status" value="1"/>
</dbReference>
<proteinExistence type="predicted"/>
<feature type="domain" description="NodB homology" evidence="4">
    <location>
        <begin position="225"/>
        <end position="344"/>
    </location>
</feature>
<dbReference type="eggNOG" id="arCOG09161">
    <property type="taxonomic scope" value="Archaea"/>
</dbReference>
<evidence type="ECO:0000256" key="3">
    <source>
        <dbReference type="SAM" id="MobiDB-lite"/>
    </source>
</evidence>
<feature type="compositionally biased region" description="Low complexity" evidence="3">
    <location>
        <begin position="32"/>
        <end position="43"/>
    </location>
</feature>
<dbReference type="Proteomes" id="UP000003751">
    <property type="component" value="Unassembled WGS sequence"/>
</dbReference>
<dbReference type="InterPro" id="IPR051398">
    <property type="entry name" value="Polysacch_Deacetylase"/>
</dbReference>
<reference evidence="8" key="3">
    <citation type="submission" date="2016-11" db="EMBL/GenBank/DDBJ databases">
        <authorList>
            <person name="Varghese N."/>
            <person name="Submissions S."/>
        </authorList>
    </citation>
    <scope>NUCLEOTIDE SEQUENCE [LARGE SCALE GENOMIC DNA]</scope>
    <source>
        <strain evidence="8">DX253</strain>
    </source>
</reference>
<evidence type="ECO:0000313" key="8">
    <source>
        <dbReference type="Proteomes" id="UP000184203"/>
    </source>
</evidence>
<dbReference type="AlphaFoldDB" id="E7QW40"/>
<reference evidence="5 7" key="1">
    <citation type="journal article" date="2014" name="ISME J.">
        <title>Trehalose/2-sulfotrehalose biosynthesis and glycine-betaine uptake are widely spread mechanisms for osmoadaptation in the Halobacteriales.</title>
        <authorList>
            <person name="Youssef N.H."/>
            <person name="Savage-Ashlock K.N."/>
            <person name="McCully A.L."/>
            <person name="Luedtke B."/>
            <person name="Shaw E.I."/>
            <person name="Hoff W.D."/>
            <person name="Elshahed M.S."/>
        </authorList>
    </citation>
    <scope>NUCLEOTIDE SEQUENCE [LARGE SCALE GENOMIC DNA]</scope>
    <source>
        <strain evidence="5 7">DX253</strain>
    </source>
</reference>
<evidence type="ECO:0000256" key="1">
    <source>
        <dbReference type="ARBA" id="ARBA00004613"/>
    </source>
</evidence>
<feature type="region of interest" description="Disordered" evidence="3">
    <location>
        <begin position="32"/>
        <end position="87"/>
    </location>
</feature>
<name>E7QW40_HALPU</name>
<keyword evidence="2" id="KW-0732">Signal</keyword>
<dbReference type="CDD" id="cd10970">
    <property type="entry name" value="CE4_DAC_u1_6s"/>
    <property type="match status" value="1"/>
</dbReference>
<dbReference type="PATRIC" id="fig|797209.4.peg.2988"/>
<dbReference type="RefSeq" id="WP_007981152.1">
    <property type="nucleotide sequence ID" value="NZ_AEMG01000016.1"/>
</dbReference>
<dbReference type="InterPro" id="IPR011330">
    <property type="entry name" value="Glyco_hydro/deAcase_b/a-brl"/>
</dbReference>
<sequence length="439" mass="48405">MRRQTRRTFLTTVGAAGTAGLAGCSGVIGNDSDNSSTTSSTNGKGNGTNTGGGEETTTEGGNDAPAGPQTFEGFEKLGPWSAVDGQGSLKKSTKVKYEGSQSAHIVGSKQTKQGMIHRVNFGDNPADFSGKNLSLAFKCTSHDFVKIAVQLYAPDRGHIVEMKRTLYGPKGKWVRVNLGVTSEMDPKKIDLSKVYELRIIGRSTDPNTQKPIEFYVDDLKTVPAPDKGMVMLTFDDGLESQYTKAYKTMKKYGFSGVDAIISDAVFDDGFLNRTQMNEMVNDGWDMICHPNTQATPMDKRPKKEQEKLMKECQQWLKKYGYDGHKYMAVPKNVVGPNTFDLAQKHFDLTLSFGASPNALPAIQKNTIISRMYGQGDLKNVKQKIDHAAKYKQLSPLLFHKIGGENGVPEKRFENILKYIKNKNVEVVTISDLEEKGMLI</sequence>